<keyword evidence="5" id="KW-0862">Zinc</keyword>
<dbReference type="GO" id="GO:1990904">
    <property type="term" value="C:ribonucleoprotein complex"/>
    <property type="evidence" value="ECO:0007669"/>
    <property type="project" value="UniProtKB-KW"/>
</dbReference>
<evidence type="ECO:0000256" key="5">
    <source>
        <dbReference type="ARBA" id="ARBA00022833"/>
    </source>
</evidence>
<accession>A0A832XGU6</accession>
<dbReference type="PANTHER" id="PTHR10792:SF1">
    <property type="entry name" value="RIBOSOMAL PROTEIN L24"/>
    <property type="match status" value="1"/>
</dbReference>
<comment type="similarity">
    <text evidence="1">Belongs to the eukaryotic ribosomal protein eL24 family.</text>
</comment>
<protein>
    <recommendedName>
        <fullName evidence="9">50S ribosomal protein L24e</fullName>
    </recommendedName>
</protein>
<organism evidence="12 13">
    <name type="scientific">Candidatus Naiadarchaeum limnaeum</name>
    <dbReference type="NCBI Taxonomy" id="2756139"/>
    <lineage>
        <taxon>Archaea</taxon>
        <taxon>Candidatus Undinarchaeota</taxon>
        <taxon>Candidatus Undinarchaeia</taxon>
        <taxon>Candidatus Naiadarchaeales</taxon>
        <taxon>Candidatus Naiadarchaeaceae</taxon>
        <taxon>Candidatus Naiadarchaeum</taxon>
    </lineage>
</organism>
<reference evidence="12 13" key="1">
    <citation type="journal article" name="Nat. Commun.">
        <title>Undinarchaeota illuminate DPANN phylogeny and the impact of gene transfer on archaeal evolution.</title>
        <authorList>
            <person name="Dombrowski N."/>
            <person name="Williams T.A."/>
            <person name="Sun J."/>
            <person name="Woodcroft B.J."/>
            <person name="Lee J.H."/>
            <person name="Minh B.Q."/>
            <person name="Rinke C."/>
            <person name="Spang A."/>
        </authorList>
    </citation>
    <scope>NUCLEOTIDE SEQUENCE [LARGE SCALE GENOMIC DNA]</scope>
    <source>
        <strain evidence="12">MAG_bin1129</strain>
    </source>
</reference>
<evidence type="ECO:0000256" key="2">
    <source>
        <dbReference type="ARBA" id="ARBA00022723"/>
    </source>
</evidence>
<keyword evidence="2" id="KW-0479">Metal-binding</keyword>
<dbReference type="Proteomes" id="UP000646946">
    <property type="component" value="Unassembled WGS sequence"/>
</dbReference>
<dbReference type="SUPFAM" id="SSF57716">
    <property type="entry name" value="Glucocorticoid receptor-like (DNA-binding domain)"/>
    <property type="match status" value="1"/>
</dbReference>
<dbReference type="GO" id="GO:0019843">
    <property type="term" value="F:rRNA binding"/>
    <property type="evidence" value="ECO:0007669"/>
    <property type="project" value="UniProtKB-KW"/>
</dbReference>
<evidence type="ECO:0000256" key="6">
    <source>
        <dbReference type="ARBA" id="ARBA00022884"/>
    </source>
</evidence>
<dbReference type="InterPro" id="IPR000988">
    <property type="entry name" value="Ribosomal_eL24-rel_N"/>
</dbReference>
<feature type="region of interest" description="Disordered" evidence="10">
    <location>
        <begin position="71"/>
        <end position="101"/>
    </location>
</feature>
<dbReference type="AlphaFoldDB" id="A0A832XGU6"/>
<keyword evidence="6" id="KW-0694">RNA-binding</keyword>
<keyword evidence="7" id="KW-0689">Ribosomal protein</keyword>
<feature type="domain" description="TRASH" evidence="11">
    <location>
        <begin position="4"/>
        <end position="42"/>
    </location>
</feature>
<evidence type="ECO:0000256" key="4">
    <source>
        <dbReference type="ARBA" id="ARBA00022771"/>
    </source>
</evidence>
<dbReference type="GO" id="GO:0005840">
    <property type="term" value="C:ribosome"/>
    <property type="evidence" value="ECO:0007669"/>
    <property type="project" value="UniProtKB-KW"/>
</dbReference>
<evidence type="ECO:0000256" key="1">
    <source>
        <dbReference type="ARBA" id="ARBA00005647"/>
    </source>
</evidence>
<dbReference type="InterPro" id="IPR056366">
    <property type="entry name" value="Ribosomal_eL24"/>
</dbReference>
<gene>
    <name evidence="12" type="ORF">H1016_03575</name>
</gene>
<dbReference type="Pfam" id="PF01246">
    <property type="entry name" value="Ribosomal_L24e"/>
    <property type="match status" value="1"/>
</dbReference>
<dbReference type="SMART" id="SM00746">
    <property type="entry name" value="TRASH"/>
    <property type="match status" value="1"/>
</dbReference>
<sequence>MARCSFCGYEIERGTGKTVVQKDASILHFCSRRCEKNMLVLKRNPLKVSWTLRFRKFRGKAKKEEALALEEEEKKAKDTKVPRFEDKGAVEAKEKEGEKKA</sequence>
<proteinExistence type="inferred from homology"/>
<evidence type="ECO:0000256" key="3">
    <source>
        <dbReference type="ARBA" id="ARBA00022730"/>
    </source>
</evidence>
<dbReference type="InterPro" id="IPR055345">
    <property type="entry name" value="Ribosomal_eL24-rel_arc"/>
</dbReference>
<evidence type="ECO:0000256" key="8">
    <source>
        <dbReference type="ARBA" id="ARBA00023274"/>
    </source>
</evidence>
<dbReference type="NCBIfam" id="NF034186">
    <property type="entry name" value="PRK14891.1-1"/>
    <property type="match status" value="1"/>
</dbReference>
<keyword evidence="4" id="KW-0863">Zinc-finger</keyword>
<dbReference type="InterPro" id="IPR011017">
    <property type="entry name" value="TRASH_dom"/>
</dbReference>
<evidence type="ECO:0000259" key="11">
    <source>
        <dbReference type="SMART" id="SM00746"/>
    </source>
</evidence>
<evidence type="ECO:0000256" key="9">
    <source>
        <dbReference type="ARBA" id="ARBA00035507"/>
    </source>
</evidence>
<evidence type="ECO:0000313" key="12">
    <source>
        <dbReference type="EMBL" id="HIK00594.1"/>
    </source>
</evidence>
<dbReference type="InterPro" id="IPR038630">
    <property type="entry name" value="L24e/L24_sf"/>
</dbReference>
<dbReference type="GO" id="GO:0003735">
    <property type="term" value="F:structural constituent of ribosome"/>
    <property type="evidence" value="ECO:0007669"/>
    <property type="project" value="InterPro"/>
</dbReference>
<evidence type="ECO:0000313" key="13">
    <source>
        <dbReference type="Proteomes" id="UP000646946"/>
    </source>
</evidence>
<keyword evidence="8" id="KW-0687">Ribonucleoprotein</keyword>
<keyword evidence="3" id="KW-0699">rRNA-binding</keyword>
<evidence type="ECO:0000256" key="7">
    <source>
        <dbReference type="ARBA" id="ARBA00022980"/>
    </source>
</evidence>
<evidence type="ECO:0000256" key="10">
    <source>
        <dbReference type="SAM" id="MobiDB-lite"/>
    </source>
</evidence>
<dbReference type="Gene3D" id="2.30.170.20">
    <property type="entry name" value="Ribosomal protein L24e"/>
    <property type="match status" value="1"/>
</dbReference>
<dbReference type="CDD" id="cd00472">
    <property type="entry name" value="Ribosomal_L24e_L24"/>
    <property type="match status" value="1"/>
</dbReference>
<name>A0A832XGU6_9ARCH</name>
<comment type="caution">
    <text evidence="12">The sequence shown here is derived from an EMBL/GenBank/DDBJ whole genome shotgun (WGS) entry which is preliminary data.</text>
</comment>
<dbReference type="GO" id="GO:0008270">
    <property type="term" value="F:zinc ion binding"/>
    <property type="evidence" value="ECO:0007669"/>
    <property type="project" value="UniProtKB-KW"/>
</dbReference>
<dbReference type="EMBL" id="DVAB01000029">
    <property type="protein sequence ID" value="HIK00594.1"/>
    <property type="molecule type" value="Genomic_DNA"/>
</dbReference>
<dbReference type="PANTHER" id="PTHR10792">
    <property type="entry name" value="60S RIBOSOMAL PROTEIN L24"/>
    <property type="match status" value="1"/>
</dbReference>
<keyword evidence="13" id="KW-1185">Reference proteome</keyword>